<dbReference type="SMART" id="SM00347">
    <property type="entry name" value="HTH_MARR"/>
    <property type="match status" value="1"/>
</dbReference>
<keyword evidence="1" id="KW-0805">Transcription regulation</keyword>
<dbReference type="PROSITE" id="PS50995">
    <property type="entry name" value="HTH_MARR_2"/>
    <property type="match status" value="1"/>
</dbReference>
<evidence type="ECO:0000256" key="1">
    <source>
        <dbReference type="ARBA" id="ARBA00023015"/>
    </source>
</evidence>
<dbReference type="PRINTS" id="PR00598">
    <property type="entry name" value="HTHMARR"/>
</dbReference>
<dbReference type="GO" id="GO:0003677">
    <property type="term" value="F:DNA binding"/>
    <property type="evidence" value="ECO:0007669"/>
    <property type="project" value="UniProtKB-KW"/>
</dbReference>
<organism evidence="5 6">
    <name type="scientific">Aliidongia dinghuensis</name>
    <dbReference type="NCBI Taxonomy" id="1867774"/>
    <lineage>
        <taxon>Bacteria</taxon>
        <taxon>Pseudomonadati</taxon>
        <taxon>Pseudomonadota</taxon>
        <taxon>Alphaproteobacteria</taxon>
        <taxon>Rhodospirillales</taxon>
        <taxon>Dongiaceae</taxon>
        <taxon>Aliidongia</taxon>
    </lineage>
</organism>
<dbReference type="InterPro" id="IPR023187">
    <property type="entry name" value="Tscrpt_reg_MarR-type_CS"/>
</dbReference>
<dbReference type="InterPro" id="IPR036388">
    <property type="entry name" value="WH-like_DNA-bd_sf"/>
</dbReference>
<dbReference type="Pfam" id="PF01047">
    <property type="entry name" value="MarR"/>
    <property type="match status" value="1"/>
</dbReference>
<dbReference type="Proteomes" id="UP000646365">
    <property type="component" value="Unassembled WGS sequence"/>
</dbReference>
<evidence type="ECO:0000256" key="2">
    <source>
        <dbReference type="ARBA" id="ARBA00023125"/>
    </source>
</evidence>
<dbReference type="RefSeq" id="WP_229743837.1">
    <property type="nucleotide sequence ID" value="NZ_BMJQ01000010.1"/>
</dbReference>
<proteinExistence type="predicted"/>
<name>A0A8J3E4V0_9PROT</name>
<feature type="domain" description="HTH marR-type" evidence="4">
    <location>
        <begin position="21"/>
        <end position="153"/>
    </location>
</feature>
<evidence type="ECO:0000259" key="4">
    <source>
        <dbReference type="PROSITE" id="PS50995"/>
    </source>
</evidence>
<comment type="caution">
    <text evidence="5">The sequence shown here is derived from an EMBL/GenBank/DDBJ whole genome shotgun (WGS) entry which is preliminary data.</text>
</comment>
<gene>
    <name evidence="5" type="ORF">GCM10011611_40370</name>
</gene>
<evidence type="ECO:0000313" key="5">
    <source>
        <dbReference type="EMBL" id="GGF30193.1"/>
    </source>
</evidence>
<dbReference type="Gene3D" id="1.10.10.10">
    <property type="entry name" value="Winged helix-like DNA-binding domain superfamily/Winged helix DNA-binding domain"/>
    <property type="match status" value="1"/>
</dbReference>
<dbReference type="InterPro" id="IPR036390">
    <property type="entry name" value="WH_DNA-bd_sf"/>
</dbReference>
<dbReference type="GO" id="GO:0003700">
    <property type="term" value="F:DNA-binding transcription factor activity"/>
    <property type="evidence" value="ECO:0007669"/>
    <property type="project" value="InterPro"/>
</dbReference>
<keyword evidence="2" id="KW-0238">DNA-binding</keyword>
<dbReference type="SUPFAM" id="SSF46785">
    <property type="entry name" value="Winged helix' DNA-binding domain"/>
    <property type="match status" value="1"/>
</dbReference>
<reference evidence="5" key="2">
    <citation type="submission" date="2020-09" db="EMBL/GenBank/DDBJ databases">
        <authorList>
            <person name="Sun Q."/>
            <person name="Zhou Y."/>
        </authorList>
    </citation>
    <scope>NUCLEOTIDE SEQUENCE</scope>
    <source>
        <strain evidence="5">CGMCC 1.15725</strain>
    </source>
</reference>
<dbReference type="InterPro" id="IPR000835">
    <property type="entry name" value="HTH_MarR-typ"/>
</dbReference>
<dbReference type="AlphaFoldDB" id="A0A8J3E4V0"/>
<dbReference type="PROSITE" id="PS01117">
    <property type="entry name" value="HTH_MARR_1"/>
    <property type="match status" value="1"/>
</dbReference>
<accession>A0A8J3E4V0</accession>
<evidence type="ECO:0000256" key="3">
    <source>
        <dbReference type="ARBA" id="ARBA00023163"/>
    </source>
</evidence>
<keyword evidence="3" id="KW-0804">Transcription</keyword>
<keyword evidence="6" id="KW-1185">Reference proteome</keyword>
<dbReference type="EMBL" id="BMJQ01000010">
    <property type="protein sequence ID" value="GGF30193.1"/>
    <property type="molecule type" value="Genomic_DNA"/>
</dbReference>
<dbReference type="PANTHER" id="PTHR42756">
    <property type="entry name" value="TRANSCRIPTIONAL REGULATOR, MARR"/>
    <property type="match status" value="1"/>
</dbReference>
<protein>
    <submittedName>
        <fullName evidence="5">Transcriptional regulator</fullName>
    </submittedName>
</protein>
<dbReference type="PANTHER" id="PTHR42756:SF1">
    <property type="entry name" value="TRANSCRIPTIONAL REPRESSOR OF EMRAB OPERON"/>
    <property type="match status" value="1"/>
</dbReference>
<reference evidence="5" key="1">
    <citation type="journal article" date="2014" name="Int. J. Syst. Evol. Microbiol.">
        <title>Complete genome sequence of Corynebacterium casei LMG S-19264T (=DSM 44701T), isolated from a smear-ripened cheese.</title>
        <authorList>
            <consortium name="US DOE Joint Genome Institute (JGI-PGF)"/>
            <person name="Walter F."/>
            <person name="Albersmeier A."/>
            <person name="Kalinowski J."/>
            <person name="Ruckert C."/>
        </authorList>
    </citation>
    <scope>NUCLEOTIDE SEQUENCE</scope>
    <source>
        <strain evidence="5">CGMCC 1.15725</strain>
    </source>
</reference>
<evidence type="ECO:0000313" key="6">
    <source>
        <dbReference type="Proteomes" id="UP000646365"/>
    </source>
</evidence>
<sequence>MKPLTPDNDGASDAMPELPLDRSVGYQIRRTHRMVQRALQIRIEAHGVTLGMWYFLRALWDEDGLTQRELSARVGTMEPTTMSAIALMERSGFVRRSRNAEDRRKVNIYLTDRGRALEKELLPSGIAVVDIATRTFTPREIQMFLSLLSEIQKNLREDLEKHSHLNGQDDLGDGA</sequence>